<evidence type="ECO:0000256" key="6">
    <source>
        <dbReference type="SAM" id="MobiDB-lite"/>
    </source>
</evidence>
<evidence type="ECO:0000256" key="1">
    <source>
        <dbReference type="ARBA" id="ARBA00022723"/>
    </source>
</evidence>
<dbReference type="Gene3D" id="3.30.40.10">
    <property type="entry name" value="Zinc/RING finger domain, C3HC4 (zinc finger)"/>
    <property type="match status" value="1"/>
</dbReference>
<dbReference type="InterPro" id="IPR013010">
    <property type="entry name" value="Znf_SIAH"/>
</dbReference>
<dbReference type="EMBL" id="VCGU01000007">
    <property type="protein sequence ID" value="TRY74011.1"/>
    <property type="molecule type" value="Genomic_DNA"/>
</dbReference>
<dbReference type="InterPro" id="IPR013083">
    <property type="entry name" value="Znf_RING/FYVE/PHD"/>
</dbReference>
<feature type="non-terminal residue" evidence="8">
    <location>
        <position position="1"/>
    </location>
</feature>
<keyword evidence="5" id="KW-0175">Coiled coil</keyword>
<evidence type="ECO:0000313" key="8">
    <source>
        <dbReference type="EMBL" id="TRY74011.1"/>
    </source>
</evidence>
<dbReference type="AlphaFoldDB" id="A0A553P8J6"/>
<dbReference type="UniPathway" id="UPA00143"/>
<evidence type="ECO:0000256" key="3">
    <source>
        <dbReference type="ARBA" id="ARBA00022833"/>
    </source>
</evidence>
<gene>
    <name evidence="8" type="ORF">TCAL_03362</name>
</gene>
<sequence length="376" mass="43432">GDPESSILVSKIPSRQQTKRVTITTRSEYGNYRESPLATSSYREDIPSPLPSTRPASAMESPTSLHTLGLGPEVHPNDLESNLRRLKPIQVISAYLELMDHVKRMERQADLREELLRRNQKQIEAKDKIIKERDMLVRKMERDLERIDEEPESVSLAPSDASTIGAVRCRFFSSGCPYRLPSMEFHEDRECKFRPTRCPSLTCPIKPPFAKLLEHVQDDHNGSKKGRDRICRNNSNQLVSSYVNIDKEPVFYKTTRMTWVANELICDSFHFFLECMRVPPDWHLWVYIIGSEKDAEKYQATIQLFREDEYGQVADLGYSAQRSYTGQVISIHRSKEEIAEFSLGFMVHDKQIRSLCGTISNAEEQLFGYEVSVYRK</sequence>
<keyword evidence="9" id="KW-1185">Reference proteome</keyword>
<keyword evidence="1" id="KW-0479">Metal-binding</keyword>
<evidence type="ECO:0000256" key="5">
    <source>
        <dbReference type="SAM" id="Coils"/>
    </source>
</evidence>
<feature type="domain" description="SIAH-type" evidence="7">
    <location>
        <begin position="164"/>
        <end position="221"/>
    </location>
</feature>
<evidence type="ECO:0000256" key="2">
    <source>
        <dbReference type="ARBA" id="ARBA00022771"/>
    </source>
</evidence>
<comment type="caution">
    <text evidence="8">The sequence shown here is derived from an EMBL/GenBank/DDBJ whole genome shotgun (WGS) entry which is preliminary data.</text>
</comment>
<keyword evidence="3" id="KW-0862">Zinc</keyword>
<evidence type="ECO:0000256" key="4">
    <source>
        <dbReference type="PROSITE-ProRule" id="PRU00455"/>
    </source>
</evidence>
<dbReference type="GO" id="GO:0016567">
    <property type="term" value="P:protein ubiquitination"/>
    <property type="evidence" value="ECO:0007669"/>
    <property type="project" value="UniProtKB-UniPathway"/>
</dbReference>
<feature type="region of interest" description="Disordered" evidence="6">
    <location>
        <begin position="25"/>
        <end position="63"/>
    </location>
</feature>
<protein>
    <recommendedName>
        <fullName evidence="7">SIAH-type domain-containing protein</fullName>
    </recommendedName>
</protein>
<feature type="coiled-coil region" evidence="5">
    <location>
        <begin position="102"/>
        <end position="150"/>
    </location>
</feature>
<name>A0A553P8J6_TIGCA</name>
<evidence type="ECO:0000259" key="7">
    <source>
        <dbReference type="PROSITE" id="PS51081"/>
    </source>
</evidence>
<organism evidence="8 9">
    <name type="scientific">Tigriopus californicus</name>
    <name type="common">Marine copepod</name>
    <dbReference type="NCBI Taxonomy" id="6832"/>
    <lineage>
        <taxon>Eukaryota</taxon>
        <taxon>Metazoa</taxon>
        <taxon>Ecdysozoa</taxon>
        <taxon>Arthropoda</taxon>
        <taxon>Crustacea</taxon>
        <taxon>Multicrustacea</taxon>
        <taxon>Hexanauplia</taxon>
        <taxon>Copepoda</taxon>
        <taxon>Harpacticoida</taxon>
        <taxon>Harpacticidae</taxon>
        <taxon>Tigriopus</taxon>
    </lineage>
</organism>
<dbReference type="SUPFAM" id="SSF49599">
    <property type="entry name" value="TRAF domain-like"/>
    <property type="match status" value="1"/>
</dbReference>
<reference evidence="8 9" key="1">
    <citation type="journal article" date="2018" name="Nat. Ecol. Evol.">
        <title>Genomic signatures of mitonuclear coevolution across populations of Tigriopus californicus.</title>
        <authorList>
            <person name="Barreto F.S."/>
            <person name="Watson E.T."/>
            <person name="Lima T.G."/>
            <person name="Willett C.S."/>
            <person name="Edmands S."/>
            <person name="Li W."/>
            <person name="Burton R.S."/>
        </authorList>
    </citation>
    <scope>NUCLEOTIDE SEQUENCE [LARGE SCALE GENOMIC DNA]</scope>
    <source>
        <strain evidence="8 9">San Diego</strain>
    </source>
</reference>
<dbReference type="PROSITE" id="PS51081">
    <property type="entry name" value="ZF_SIAH"/>
    <property type="match status" value="1"/>
</dbReference>
<accession>A0A553P8J6</accession>
<dbReference type="Proteomes" id="UP000318571">
    <property type="component" value="Chromosome 3"/>
</dbReference>
<evidence type="ECO:0000313" key="9">
    <source>
        <dbReference type="Proteomes" id="UP000318571"/>
    </source>
</evidence>
<keyword evidence="2 4" id="KW-0863">Zinc-finger</keyword>
<proteinExistence type="predicted"/>
<dbReference type="GO" id="GO:0008270">
    <property type="term" value="F:zinc ion binding"/>
    <property type="evidence" value="ECO:0007669"/>
    <property type="project" value="UniProtKB-KW"/>
</dbReference>